<dbReference type="PANTHER" id="PTHR24104">
    <property type="entry name" value="E3 UBIQUITIN-PROTEIN LIGASE NHLRC1-RELATED"/>
    <property type="match status" value="1"/>
</dbReference>
<sequence>MLCTYVELHRDLLKNIDRAVQGRLAIARHTNRRVEPEVKRKASTKPMRIIPKKTVRGLTSLGKSETFLCTIRDRQLIETIKAVLKLTTERRGVMKREREGSPHQSASKDFLTRCDFTSHSTLWRPSFGWTGKMIQTFMTDNGLILPCGDPRLDGRAIHGFSFSHSNHKDDGSKPIVRKEKRVLFGIHHPIIEHTIEEEDIDPQPKDVSSSFSDIRNDSNNNNKNNNNNNNVQKDHGVAVAIGDSTVFARLSYSDIPPIGKSAVLYTTEQDHALQCEAIQRLSFSLAGGSDDSSRDEDDDTAPDPVYADGHRKELGHVTQFLTSEAYLGDSSLTDSFKHSSEKSSHEYEDIIASRQDALGSVNDSVDEQPRHMTTKIGPRKETRTLSNNITSTGRSQELLQAVDLSSPFFSSNANSLFEDSRVFFSDTRAPAADISLEQSINIPFEHSSDVNPHFRSADITSEEQAVPDLEDGKWRPPTSNSQARRRSSILQLQGWSAEGVQVKTHIKLQRAKLSENDAGQSQSKKSPAQMSDMMRAFNGTRHLPLAESEDCEIMSSSIPNISTGKPNRYFKKLKALVTSRHSKSCGELTSADINGINFKIPKGVDNKANQQMSESSTESLTDEETAVKAKNILRTIEPFKLAIQSGIEEAGTKTNGHATSQGSVASRDPVHDERISTTTESSPTNDNQKHTLTVPPSNSTSVSQTLLRTRSGSIKKRARTTSETNYSLLRPDMDDDHQGSSTVVFNRIPSIRHRHFQIRLLHHLHVTPDPDNPDDLQTLKDAPHVHPVDTDDVIVTDILSNRLVVFNKAGTPTITFAMEPGSEPWATCLTPDGDLVVTLKRQGCISLWSPSGEPISEFGHEYLSGPSGIQCGKDGKFLVADEETDEVYIFDNQGQMLSKLYESDTPGKRNASSFSATKRPSSFSKPRYICLTADGSYAISDSANHCIKIFDSSFRLLQKFGSYGRRDGQFKFPYGVASDEEGKLYVADHFNNRVSLFSKHGDFIEHLLTADDQMTKPKGLAVKNGLMYVTYGDLRANKVAVYKIKRT</sequence>
<dbReference type="AlphaFoldDB" id="A0AAE1CQ95"/>
<evidence type="ECO:0000256" key="1">
    <source>
        <dbReference type="ARBA" id="ARBA00022737"/>
    </source>
</evidence>
<keyword evidence="1" id="KW-0677">Repeat</keyword>
<feature type="compositionally biased region" description="Polar residues" evidence="3">
    <location>
        <begin position="676"/>
        <end position="712"/>
    </location>
</feature>
<comment type="caution">
    <text evidence="5">The sequence shown here is derived from an EMBL/GenBank/DDBJ whole genome shotgun (WGS) entry which is preliminary data.</text>
</comment>
<organism evidence="5 6">
    <name type="scientific">Elysia crispata</name>
    <name type="common">lettuce slug</name>
    <dbReference type="NCBI Taxonomy" id="231223"/>
    <lineage>
        <taxon>Eukaryota</taxon>
        <taxon>Metazoa</taxon>
        <taxon>Spiralia</taxon>
        <taxon>Lophotrochozoa</taxon>
        <taxon>Mollusca</taxon>
        <taxon>Gastropoda</taxon>
        <taxon>Heterobranchia</taxon>
        <taxon>Euthyneura</taxon>
        <taxon>Panpulmonata</taxon>
        <taxon>Sacoglossa</taxon>
        <taxon>Placobranchoidea</taxon>
        <taxon>Plakobranchidae</taxon>
        <taxon>Elysia</taxon>
    </lineage>
</organism>
<feature type="region of interest" description="Disordered" evidence="3">
    <location>
        <begin position="903"/>
        <end position="922"/>
    </location>
</feature>
<feature type="compositionally biased region" description="Polar residues" evidence="3">
    <location>
        <begin position="517"/>
        <end position="529"/>
    </location>
</feature>
<dbReference type="InterPro" id="IPR011042">
    <property type="entry name" value="6-blade_b-propeller_TolB-like"/>
</dbReference>
<dbReference type="PANTHER" id="PTHR24104:SF59">
    <property type="entry name" value="TRIPARTITE MOTIF-CONTAINING PROTEIN 2-LIKE"/>
    <property type="match status" value="1"/>
</dbReference>
<feature type="region of interest" description="Disordered" evidence="3">
    <location>
        <begin position="463"/>
        <end position="486"/>
    </location>
</feature>
<accession>A0AAE1CQ95</accession>
<feature type="compositionally biased region" description="Polar residues" evidence="3">
    <location>
        <begin position="652"/>
        <end position="664"/>
    </location>
</feature>
<evidence type="ECO:0000313" key="5">
    <source>
        <dbReference type="EMBL" id="KAK3727695.1"/>
    </source>
</evidence>
<keyword evidence="6" id="KW-1185">Reference proteome</keyword>
<feature type="compositionally biased region" description="Polar residues" evidence="3">
    <location>
        <begin position="910"/>
        <end position="922"/>
    </location>
</feature>
<evidence type="ECO:0000256" key="3">
    <source>
        <dbReference type="SAM" id="MobiDB-lite"/>
    </source>
</evidence>
<evidence type="ECO:0000256" key="2">
    <source>
        <dbReference type="PROSITE-ProRule" id="PRU00504"/>
    </source>
</evidence>
<feature type="repeat" description="NHL" evidence="2">
    <location>
        <begin position="957"/>
        <end position="1000"/>
    </location>
</feature>
<feature type="repeat" description="NHL" evidence="2">
    <location>
        <begin position="923"/>
        <end position="953"/>
    </location>
</feature>
<dbReference type="InterPro" id="IPR001258">
    <property type="entry name" value="NHL_repeat"/>
</dbReference>
<dbReference type="SUPFAM" id="SSF101898">
    <property type="entry name" value="NHL repeat"/>
    <property type="match status" value="1"/>
</dbReference>
<feature type="region of interest" description="Disordered" evidence="3">
    <location>
        <begin position="651"/>
        <end position="741"/>
    </location>
</feature>
<evidence type="ECO:0000259" key="4">
    <source>
        <dbReference type="Pfam" id="PF08450"/>
    </source>
</evidence>
<feature type="region of interest" description="Disordered" evidence="3">
    <location>
        <begin position="511"/>
        <end position="530"/>
    </location>
</feature>
<dbReference type="InterPro" id="IPR013658">
    <property type="entry name" value="SGL"/>
</dbReference>
<dbReference type="CDD" id="cd05819">
    <property type="entry name" value="NHL"/>
    <property type="match status" value="1"/>
</dbReference>
<dbReference type="Proteomes" id="UP001283361">
    <property type="component" value="Unassembled WGS sequence"/>
</dbReference>
<reference evidence="5" key="1">
    <citation type="journal article" date="2023" name="G3 (Bethesda)">
        <title>A reference genome for the long-term kleptoplast-retaining sea slug Elysia crispata morphotype clarki.</title>
        <authorList>
            <person name="Eastman K.E."/>
            <person name="Pendleton A.L."/>
            <person name="Shaikh M.A."/>
            <person name="Suttiyut T."/>
            <person name="Ogas R."/>
            <person name="Tomko P."/>
            <person name="Gavelis G."/>
            <person name="Widhalm J.R."/>
            <person name="Wisecaver J.H."/>
        </authorList>
    </citation>
    <scope>NUCLEOTIDE SEQUENCE</scope>
    <source>
        <strain evidence="5">ECLA1</strain>
    </source>
</reference>
<dbReference type="InterPro" id="IPR050952">
    <property type="entry name" value="TRIM-NHL_E3_ligases"/>
</dbReference>
<dbReference type="GO" id="GO:0043161">
    <property type="term" value="P:proteasome-mediated ubiquitin-dependent protein catabolic process"/>
    <property type="evidence" value="ECO:0007669"/>
    <property type="project" value="TreeGrafter"/>
</dbReference>
<feature type="compositionally biased region" description="Low complexity" evidence="3">
    <location>
        <begin position="219"/>
        <end position="230"/>
    </location>
</feature>
<gene>
    <name evidence="5" type="ORF">RRG08_032652</name>
</gene>
<feature type="region of interest" description="Disordered" evidence="3">
    <location>
        <begin position="286"/>
        <end position="310"/>
    </location>
</feature>
<feature type="compositionally biased region" description="Polar residues" evidence="3">
    <location>
        <begin position="477"/>
        <end position="486"/>
    </location>
</feature>
<feature type="region of interest" description="Disordered" evidence="3">
    <location>
        <begin position="194"/>
        <end position="232"/>
    </location>
</feature>
<dbReference type="EMBL" id="JAWDGP010007236">
    <property type="protein sequence ID" value="KAK3727695.1"/>
    <property type="molecule type" value="Genomic_DNA"/>
</dbReference>
<protein>
    <recommendedName>
        <fullName evidence="4">SMP-30/Gluconolactonase/LRE-like region domain-containing protein</fullName>
    </recommendedName>
</protein>
<dbReference type="Pfam" id="PF08450">
    <property type="entry name" value="SGL"/>
    <property type="match status" value="1"/>
</dbReference>
<evidence type="ECO:0000313" key="6">
    <source>
        <dbReference type="Proteomes" id="UP001283361"/>
    </source>
</evidence>
<feature type="domain" description="SMP-30/Gluconolactonase/LRE-like region" evidence="4">
    <location>
        <begin position="789"/>
        <end position="1017"/>
    </location>
</feature>
<name>A0AAE1CQ95_9GAST</name>
<dbReference type="GO" id="GO:0061630">
    <property type="term" value="F:ubiquitin protein ligase activity"/>
    <property type="evidence" value="ECO:0007669"/>
    <property type="project" value="TreeGrafter"/>
</dbReference>
<proteinExistence type="predicted"/>
<dbReference type="PROSITE" id="PS51125">
    <property type="entry name" value="NHL"/>
    <property type="match status" value="2"/>
</dbReference>
<dbReference type="GO" id="GO:0000209">
    <property type="term" value="P:protein polyubiquitination"/>
    <property type="evidence" value="ECO:0007669"/>
    <property type="project" value="TreeGrafter"/>
</dbReference>
<dbReference type="Gene3D" id="2.120.10.30">
    <property type="entry name" value="TolB, C-terminal domain"/>
    <property type="match status" value="2"/>
</dbReference>